<dbReference type="EnsemblMetazoa" id="tetur04g07110.1">
    <property type="protein sequence ID" value="tetur04g07110.1"/>
    <property type="gene ID" value="tetur04g07110"/>
</dbReference>
<evidence type="ECO:0000313" key="3">
    <source>
        <dbReference type="EnsemblMetazoa" id="tetur04g07110.1"/>
    </source>
</evidence>
<keyword evidence="4" id="KW-1185">Reference proteome</keyword>
<name>T1K322_TETUR</name>
<reference evidence="4" key="1">
    <citation type="submission" date="2011-08" db="EMBL/GenBank/DDBJ databases">
        <authorList>
            <person name="Rombauts S."/>
        </authorList>
    </citation>
    <scope>NUCLEOTIDE SEQUENCE</scope>
    <source>
        <strain evidence="4">London</strain>
    </source>
</reference>
<dbReference type="HOGENOM" id="CLU_1847639_0_0_1"/>
<keyword evidence="2" id="KW-0732">Signal</keyword>
<feature type="region of interest" description="Disordered" evidence="1">
    <location>
        <begin position="113"/>
        <end position="139"/>
    </location>
</feature>
<feature type="compositionally biased region" description="Polar residues" evidence="1">
    <location>
        <begin position="129"/>
        <end position="139"/>
    </location>
</feature>
<evidence type="ECO:0000256" key="1">
    <source>
        <dbReference type="SAM" id="MobiDB-lite"/>
    </source>
</evidence>
<evidence type="ECO:0000313" key="4">
    <source>
        <dbReference type="Proteomes" id="UP000015104"/>
    </source>
</evidence>
<dbReference type="OrthoDB" id="1928at2759"/>
<evidence type="ECO:0000256" key="2">
    <source>
        <dbReference type="SAM" id="SignalP"/>
    </source>
</evidence>
<dbReference type="AlphaFoldDB" id="T1K322"/>
<dbReference type="EMBL" id="CAEY01001371">
    <property type="status" value="NOT_ANNOTATED_CDS"/>
    <property type="molecule type" value="Genomic_DNA"/>
</dbReference>
<sequence>MIMKNDEMCLIILFIQQLLIWKAESRGIIPLNCVYNNQLCESVEAQISSDDKMASYLNKDAFDIQIGDDSELNDLDDYGQPFLGDEKRVKVKKSKTEINLDPLIPILTQIAAKRKQEGKNRKDDPNKAPNRNFQTQGWR</sequence>
<reference evidence="3" key="2">
    <citation type="submission" date="2015-06" db="UniProtKB">
        <authorList>
            <consortium name="EnsemblMetazoa"/>
        </authorList>
    </citation>
    <scope>IDENTIFICATION</scope>
</reference>
<proteinExistence type="predicted"/>
<gene>
    <name evidence="3" type="primary">107359783</name>
</gene>
<feature type="compositionally biased region" description="Basic and acidic residues" evidence="1">
    <location>
        <begin position="114"/>
        <end position="126"/>
    </location>
</feature>
<feature type="chain" id="PRO_5004580962" evidence="2">
    <location>
        <begin position="26"/>
        <end position="139"/>
    </location>
</feature>
<feature type="signal peptide" evidence="2">
    <location>
        <begin position="1"/>
        <end position="25"/>
    </location>
</feature>
<dbReference type="Proteomes" id="UP000015104">
    <property type="component" value="Unassembled WGS sequence"/>
</dbReference>
<accession>T1K322</accession>
<organism evidence="3 4">
    <name type="scientific">Tetranychus urticae</name>
    <name type="common">Two-spotted spider mite</name>
    <dbReference type="NCBI Taxonomy" id="32264"/>
    <lineage>
        <taxon>Eukaryota</taxon>
        <taxon>Metazoa</taxon>
        <taxon>Ecdysozoa</taxon>
        <taxon>Arthropoda</taxon>
        <taxon>Chelicerata</taxon>
        <taxon>Arachnida</taxon>
        <taxon>Acari</taxon>
        <taxon>Acariformes</taxon>
        <taxon>Trombidiformes</taxon>
        <taxon>Prostigmata</taxon>
        <taxon>Eleutherengona</taxon>
        <taxon>Raphignathae</taxon>
        <taxon>Tetranychoidea</taxon>
        <taxon>Tetranychidae</taxon>
        <taxon>Tetranychus</taxon>
    </lineage>
</organism>
<protein>
    <submittedName>
        <fullName evidence="3">Uncharacterized protein</fullName>
    </submittedName>
</protein>